<accession>A0ABS0I993</accession>
<proteinExistence type="predicted"/>
<evidence type="ECO:0000313" key="2">
    <source>
        <dbReference type="EMBL" id="MBF9223531.1"/>
    </source>
</evidence>
<reference evidence="2 3" key="1">
    <citation type="submission" date="2020-11" db="EMBL/GenBank/DDBJ databases">
        <authorList>
            <person name="Kim M.K."/>
        </authorList>
    </citation>
    <scope>NUCLEOTIDE SEQUENCE [LARGE SCALE GENOMIC DNA]</scope>
    <source>
        <strain evidence="2 3">BT662</strain>
    </source>
</reference>
<evidence type="ECO:0000256" key="1">
    <source>
        <dbReference type="SAM" id="Phobius"/>
    </source>
</evidence>
<name>A0ABS0I993_9BACT</name>
<dbReference type="Proteomes" id="UP000618931">
    <property type="component" value="Unassembled WGS sequence"/>
</dbReference>
<feature type="transmembrane region" description="Helical" evidence="1">
    <location>
        <begin position="12"/>
        <end position="34"/>
    </location>
</feature>
<keyword evidence="1" id="KW-1133">Transmembrane helix</keyword>
<keyword evidence="1" id="KW-0472">Membrane</keyword>
<keyword evidence="3" id="KW-1185">Reference proteome</keyword>
<sequence>MLLDVGFETFFTFVVGGVSVLVLLLEIAFTYAFYKSKSLITLLLFLLVLFVHQVVVRTFVSLELVTQSYWMLAPGIFMLFMNAYLVYAKYGTPRP</sequence>
<organism evidence="2 3">
    <name type="scientific">Hymenobacter ruricola</name>
    <dbReference type="NCBI Taxonomy" id="2791023"/>
    <lineage>
        <taxon>Bacteria</taxon>
        <taxon>Pseudomonadati</taxon>
        <taxon>Bacteroidota</taxon>
        <taxon>Cytophagia</taxon>
        <taxon>Cytophagales</taxon>
        <taxon>Hymenobacteraceae</taxon>
        <taxon>Hymenobacter</taxon>
    </lineage>
</organism>
<feature type="transmembrane region" description="Helical" evidence="1">
    <location>
        <begin position="41"/>
        <end position="62"/>
    </location>
</feature>
<evidence type="ECO:0000313" key="3">
    <source>
        <dbReference type="Proteomes" id="UP000618931"/>
    </source>
</evidence>
<feature type="transmembrane region" description="Helical" evidence="1">
    <location>
        <begin position="68"/>
        <end position="87"/>
    </location>
</feature>
<dbReference type="RefSeq" id="WP_196294959.1">
    <property type="nucleotide sequence ID" value="NZ_JADQDM010000016.1"/>
</dbReference>
<dbReference type="EMBL" id="JADQDM010000016">
    <property type="protein sequence ID" value="MBF9223531.1"/>
    <property type="molecule type" value="Genomic_DNA"/>
</dbReference>
<keyword evidence="1" id="KW-0812">Transmembrane</keyword>
<comment type="caution">
    <text evidence="2">The sequence shown here is derived from an EMBL/GenBank/DDBJ whole genome shotgun (WGS) entry which is preliminary data.</text>
</comment>
<protein>
    <submittedName>
        <fullName evidence="2">Uncharacterized protein</fullName>
    </submittedName>
</protein>
<gene>
    <name evidence="2" type="ORF">I2H31_20670</name>
</gene>